<feature type="domain" description="Carboxymuconolactone decarboxylase-like" evidence="1">
    <location>
        <begin position="22"/>
        <end position="103"/>
    </location>
</feature>
<gene>
    <name evidence="2" type="ORF">H0A68_09110</name>
</gene>
<dbReference type="InterPro" id="IPR004675">
    <property type="entry name" value="AhpD_core"/>
</dbReference>
<dbReference type="InterPro" id="IPR029032">
    <property type="entry name" value="AhpD-like"/>
</dbReference>
<evidence type="ECO:0000313" key="3">
    <source>
        <dbReference type="Proteomes" id="UP000580517"/>
    </source>
</evidence>
<dbReference type="InterPro" id="IPR003779">
    <property type="entry name" value="CMD-like"/>
</dbReference>
<dbReference type="OrthoDB" id="1683318at2"/>
<organism evidence="2 3">
    <name type="scientific">Allopusillimonas soli</name>
    <dbReference type="NCBI Taxonomy" id="659016"/>
    <lineage>
        <taxon>Bacteria</taxon>
        <taxon>Pseudomonadati</taxon>
        <taxon>Pseudomonadota</taxon>
        <taxon>Betaproteobacteria</taxon>
        <taxon>Burkholderiales</taxon>
        <taxon>Alcaligenaceae</taxon>
        <taxon>Allopusillimonas</taxon>
    </lineage>
</organism>
<evidence type="ECO:0000313" key="2">
    <source>
        <dbReference type="EMBL" id="NYT37031.1"/>
    </source>
</evidence>
<protein>
    <submittedName>
        <fullName evidence="2">Carboxymuconolactone decarboxylase family protein</fullName>
    </submittedName>
</protein>
<name>A0A853FEU8_9BURK</name>
<dbReference type="AlphaFoldDB" id="A0A853FEU8"/>
<dbReference type="EMBL" id="JACCEW010000002">
    <property type="protein sequence ID" value="NYT37031.1"/>
    <property type="molecule type" value="Genomic_DNA"/>
</dbReference>
<dbReference type="GO" id="GO:0051920">
    <property type="term" value="F:peroxiredoxin activity"/>
    <property type="evidence" value="ECO:0007669"/>
    <property type="project" value="InterPro"/>
</dbReference>
<accession>A0A853FEU8</accession>
<dbReference type="PANTHER" id="PTHR33930">
    <property type="entry name" value="ALKYL HYDROPEROXIDE REDUCTASE AHPD"/>
    <property type="match status" value="1"/>
</dbReference>
<dbReference type="Pfam" id="PF02627">
    <property type="entry name" value="CMD"/>
    <property type="match status" value="1"/>
</dbReference>
<reference evidence="2 3" key="1">
    <citation type="submission" date="2020-07" db="EMBL/GenBank/DDBJ databases">
        <title>Taxonomic revisions and descriptions of new bacterial species based on genomic comparisons in the high-G+C-content subgroup of the family Alcaligenaceae.</title>
        <authorList>
            <person name="Szabo A."/>
            <person name="Felfoldi T."/>
        </authorList>
    </citation>
    <scope>NUCLEOTIDE SEQUENCE [LARGE SCALE GENOMIC DNA]</scope>
    <source>
        <strain evidence="2 3">DSM 25264</strain>
    </source>
</reference>
<comment type="caution">
    <text evidence="2">The sequence shown here is derived from an EMBL/GenBank/DDBJ whole genome shotgun (WGS) entry which is preliminary data.</text>
</comment>
<dbReference type="Proteomes" id="UP000580517">
    <property type="component" value="Unassembled WGS sequence"/>
</dbReference>
<proteinExistence type="predicted"/>
<dbReference type="Gene3D" id="1.20.1290.10">
    <property type="entry name" value="AhpD-like"/>
    <property type="match status" value="1"/>
</dbReference>
<dbReference type="SUPFAM" id="SSF69118">
    <property type="entry name" value="AhpD-like"/>
    <property type="match status" value="1"/>
</dbReference>
<evidence type="ECO:0000259" key="1">
    <source>
        <dbReference type="Pfam" id="PF02627"/>
    </source>
</evidence>
<dbReference type="RefSeq" id="WP_129968942.1">
    <property type="nucleotide sequence ID" value="NZ_JACCEW010000002.1"/>
</dbReference>
<dbReference type="PANTHER" id="PTHR33930:SF2">
    <property type="entry name" value="BLR3452 PROTEIN"/>
    <property type="match status" value="1"/>
</dbReference>
<dbReference type="NCBIfam" id="TIGR00778">
    <property type="entry name" value="ahpD_dom"/>
    <property type="match status" value="1"/>
</dbReference>
<keyword evidence="3" id="KW-1185">Reference proteome</keyword>
<sequence length="115" mass="12311">MDDAMYPNPTREIANKRKELAPEPMAAFKAFSKAVFAPGALDAQTKQIIAVAVAHVTQCPYCIKGHTEAAVRAGATDQQIMEAIWVAAEMRAGGAFAHSALALQTLDHVHAKDHS</sequence>